<proteinExistence type="predicted"/>
<gene>
    <name evidence="4" type="ORF">P0Y65_16260</name>
</gene>
<keyword evidence="1" id="KW-1133">Transmembrane helix</keyword>
<organism evidence="4 5">
    <name type="scientific">Candidatus Devosia phytovorans</name>
    <dbReference type="NCBI Taxonomy" id="3121372"/>
    <lineage>
        <taxon>Bacteria</taxon>
        <taxon>Pseudomonadati</taxon>
        <taxon>Pseudomonadota</taxon>
        <taxon>Alphaproteobacteria</taxon>
        <taxon>Hyphomicrobiales</taxon>
        <taxon>Devosiaceae</taxon>
        <taxon>Devosia</taxon>
    </lineage>
</organism>
<dbReference type="Pfam" id="PF19040">
    <property type="entry name" value="SGNH"/>
    <property type="match status" value="1"/>
</dbReference>
<feature type="transmembrane region" description="Helical" evidence="1">
    <location>
        <begin position="239"/>
        <end position="256"/>
    </location>
</feature>
<dbReference type="Pfam" id="PF01757">
    <property type="entry name" value="Acyl_transf_3"/>
    <property type="match status" value="1"/>
</dbReference>
<feature type="transmembrane region" description="Helical" evidence="1">
    <location>
        <begin position="262"/>
        <end position="279"/>
    </location>
</feature>
<keyword evidence="1" id="KW-0472">Membrane</keyword>
<dbReference type="GO" id="GO:0016020">
    <property type="term" value="C:membrane"/>
    <property type="evidence" value="ECO:0007669"/>
    <property type="project" value="TreeGrafter"/>
</dbReference>
<dbReference type="InterPro" id="IPR002656">
    <property type="entry name" value="Acyl_transf_3_dom"/>
</dbReference>
<reference evidence="4" key="1">
    <citation type="submission" date="2023-03" db="EMBL/GenBank/DDBJ databases">
        <title>Andean soil-derived lignocellulolytic bacterial consortium as a source of novel taxa and putative plastic-active enzymes.</title>
        <authorList>
            <person name="Diaz-Garcia L."/>
            <person name="Chuvochina M."/>
            <person name="Feuerriegel G."/>
            <person name="Bunk B."/>
            <person name="Sproer C."/>
            <person name="Streit W.R."/>
            <person name="Rodriguez L.M."/>
            <person name="Overmann J."/>
            <person name="Jimenez D.J."/>
        </authorList>
    </citation>
    <scope>NUCLEOTIDE SEQUENCE</scope>
    <source>
        <strain evidence="4">MAG 4196</strain>
    </source>
</reference>
<evidence type="ECO:0000259" key="3">
    <source>
        <dbReference type="Pfam" id="PF19040"/>
    </source>
</evidence>
<evidence type="ECO:0000259" key="2">
    <source>
        <dbReference type="Pfam" id="PF01757"/>
    </source>
</evidence>
<keyword evidence="1" id="KW-0812">Transmembrane</keyword>
<evidence type="ECO:0000313" key="5">
    <source>
        <dbReference type="Proteomes" id="UP001217476"/>
    </source>
</evidence>
<dbReference type="GO" id="GO:0016747">
    <property type="term" value="F:acyltransferase activity, transferring groups other than amino-acyl groups"/>
    <property type="evidence" value="ECO:0007669"/>
    <property type="project" value="InterPro"/>
</dbReference>
<feature type="transmembrane region" description="Helical" evidence="1">
    <location>
        <begin position="208"/>
        <end position="227"/>
    </location>
</feature>
<feature type="transmembrane region" description="Helical" evidence="1">
    <location>
        <begin position="180"/>
        <end position="202"/>
    </location>
</feature>
<feature type="transmembrane region" description="Helical" evidence="1">
    <location>
        <begin position="92"/>
        <end position="111"/>
    </location>
</feature>
<feature type="domain" description="Acyltransferase 3" evidence="2">
    <location>
        <begin position="24"/>
        <end position="345"/>
    </location>
</feature>
<dbReference type="PANTHER" id="PTHR23028:SF53">
    <property type="entry name" value="ACYL_TRANSF_3 DOMAIN-CONTAINING PROTEIN"/>
    <property type="match status" value="1"/>
</dbReference>
<sequence length="694" mass="76889">MRTERDDGRGRADRHVAGGAFYRPEIDGLRAVAVVAVVLYHFGVWGVPGGFVGVDIFFVISGFLIGGILWRELAERGRISLPDFFIRRIRRLAPAYVVMAILVSMAGWAILLPFEFREFGKSLIASTVYLSNVYFFSQAGYFDIDSSNKILLHTWSLSLEEQFYFFLPVLLLVLARWKRILLGAIVAICAASLLANLVFTPINHSSAFYLFPFRAWELLAGVLLAIYGYERAATWKVHGALSWIGLGLIIATVALISAGRDFPGFAVLAPVLGTVLLILNGRHANPVNRLLTWKPVVSLGLISYSLYLWHWPVVTLWTYYRNGQTGPLDMLCWLVLSLLLAYLSWRFVELPFRHGLKIRKRFAFGGMVAASVTLVAIGFGLYRTDGLPSRFQPEVRTHIEASADFLQDWSRCAVASDEPFAGINLCPLGPAGAPKFLVWGDSHARAFKEGLERMAAEQQVPGILIWRAGCPPLFGIQKQESATTRDQDEECTQSNERILQATTGPLDIDTILLIGRWSYYAQGAGTGYDAVNTITLARSPGPIPGTEPQIQVFDNAVTQTLDILSAHFDNVFVLRQVPEVPWYDSRDVARKLAHGGAVAEEANRFSIDLGAVAERSSASEVPFKRAIAEHKVTWIDLDSYFCNEQSCSVLYDGQSSYFDNNHVTNSAAIRSRDLFVPLVKADANPTQVSVANAP</sequence>
<evidence type="ECO:0000256" key="1">
    <source>
        <dbReference type="SAM" id="Phobius"/>
    </source>
</evidence>
<dbReference type="GO" id="GO:0009103">
    <property type="term" value="P:lipopolysaccharide biosynthetic process"/>
    <property type="evidence" value="ECO:0007669"/>
    <property type="project" value="TreeGrafter"/>
</dbReference>
<keyword evidence="4" id="KW-0012">Acyltransferase</keyword>
<keyword evidence="4" id="KW-0808">Transferase</keyword>
<feature type="transmembrane region" description="Helical" evidence="1">
    <location>
        <begin position="150"/>
        <end position="173"/>
    </location>
</feature>
<evidence type="ECO:0000313" key="4">
    <source>
        <dbReference type="EMBL" id="WEK03731.1"/>
    </source>
</evidence>
<dbReference type="InterPro" id="IPR050879">
    <property type="entry name" value="Acyltransferase_3"/>
</dbReference>
<feature type="transmembrane region" description="Helical" evidence="1">
    <location>
        <begin position="291"/>
        <end position="310"/>
    </location>
</feature>
<dbReference type="PANTHER" id="PTHR23028">
    <property type="entry name" value="ACETYLTRANSFERASE"/>
    <property type="match status" value="1"/>
</dbReference>
<dbReference type="EMBL" id="CP119312">
    <property type="protein sequence ID" value="WEK03731.1"/>
    <property type="molecule type" value="Genomic_DNA"/>
</dbReference>
<dbReference type="AlphaFoldDB" id="A0AAJ5VS02"/>
<feature type="transmembrane region" description="Helical" evidence="1">
    <location>
        <begin position="362"/>
        <end position="382"/>
    </location>
</feature>
<dbReference type="Proteomes" id="UP001217476">
    <property type="component" value="Chromosome"/>
</dbReference>
<protein>
    <submittedName>
        <fullName evidence="4">Acyltransferase family protein</fullName>
    </submittedName>
</protein>
<name>A0AAJ5VS02_9HYPH</name>
<feature type="transmembrane region" description="Helical" evidence="1">
    <location>
        <begin position="330"/>
        <end position="350"/>
    </location>
</feature>
<feature type="transmembrane region" description="Helical" evidence="1">
    <location>
        <begin position="28"/>
        <end position="45"/>
    </location>
</feature>
<dbReference type="InterPro" id="IPR043968">
    <property type="entry name" value="SGNH"/>
</dbReference>
<feature type="transmembrane region" description="Helical" evidence="1">
    <location>
        <begin position="51"/>
        <end position="71"/>
    </location>
</feature>
<feature type="domain" description="SGNH" evidence="3">
    <location>
        <begin position="411"/>
        <end position="676"/>
    </location>
</feature>
<accession>A0AAJ5VS02</accession>